<feature type="transmembrane region" description="Helical" evidence="1">
    <location>
        <begin position="48"/>
        <end position="66"/>
    </location>
</feature>
<keyword evidence="1" id="KW-0472">Membrane</keyword>
<gene>
    <name evidence="2" type="ORF">SAMN05216561_10429</name>
</gene>
<organism evidence="2 3">
    <name type="scientific">Nocardioides psychrotolerans</name>
    <dbReference type="NCBI Taxonomy" id="1005945"/>
    <lineage>
        <taxon>Bacteria</taxon>
        <taxon>Bacillati</taxon>
        <taxon>Actinomycetota</taxon>
        <taxon>Actinomycetes</taxon>
        <taxon>Propionibacteriales</taxon>
        <taxon>Nocardioidaceae</taxon>
        <taxon>Nocardioides</taxon>
    </lineage>
</organism>
<name>A0A1I3ERQ7_9ACTN</name>
<dbReference type="Proteomes" id="UP000198649">
    <property type="component" value="Unassembled WGS sequence"/>
</dbReference>
<evidence type="ECO:0008006" key="4">
    <source>
        <dbReference type="Google" id="ProtNLM"/>
    </source>
</evidence>
<dbReference type="RefSeq" id="WP_091111309.1">
    <property type="nucleotide sequence ID" value="NZ_BKAF01000019.1"/>
</dbReference>
<feature type="transmembrane region" description="Helical" evidence="1">
    <location>
        <begin position="159"/>
        <end position="177"/>
    </location>
</feature>
<proteinExistence type="predicted"/>
<accession>A0A1I3ERQ7</accession>
<dbReference type="AlphaFoldDB" id="A0A1I3ERQ7"/>
<dbReference type="STRING" id="1005945.SAMN05216561_10429"/>
<dbReference type="OrthoDB" id="3625422at2"/>
<feature type="transmembrane region" description="Helical" evidence="1">
    <location>
        <begin position="78"/>
        <end position="101"/>
    </location>
</feature>
<feature type="transmembrane region" description="Helical" evidence="1">
    <location>
        <begin position="183"/>
        <end position="204"/>
    </location>
</feature>
<dbReference type="EMBL" id="FOQG01000004">
    <property type="protein sequence ID" value="SFI01632.1"/>
    <property type="molecule type" value="Genomic_DNA"/>
</dbReference>
<reference evidence="2 3" key="1">
    <citation type="submission" date="2016-10" db="EMBL/GenBank/DDBJ databases">
        <authorList>
            <person name="de Groot N.N."/>
        </authorList>
    </citation>
    <scope>NUCLEOTIDE SEQUENCE [LARGE SCALE GENOMIC DNA]</scope>
    <source>
        <strain evidence="2 3">CGMCC 1.11156</strain>
    </source>
</reference>
<keyword evidence="3" id="KW-1185">Reference proteome</keyword>
<evidence type="ECO:0000256" key="1">
    <source>
        <dbReference type="SAM" id="Phobius"/>
    </source>
</evidence>
<sequence>MTITPTTLTRAAGVAAAAAGLIFIGVQINHPHLDASSITTTEVAIRSSLKVLMAVLALVGITGMYLHQVKQSGVLGLVGYLLLSTCYLIIMGTSFVAASVLPSIAGTDPSYVNDVLVSATEGKVIGDIGRLQYVLPVSGITYLAGGLIFGIALYRARVLARWASVLLAVGGLVSAALTLMPDAFYRLLAFPNGIAMVALGYSLWLTTRTTRTDTTAQPTAVDAPHLTAAGAE</sequence>
<feature type="transmembrane region" description="Helical" evidence="1">
    <location>
        <begin position="7"/>
        <end position="28"/>
    </location>
</feature>
<keyword evidence="1" id="KW-0812">Transmembrane</keyword>
<feature type="transmembrane region" description="Helical" evidence="1">
    <location>
        <begin position="133"/>
        <end position="154"/>
    </location>
</feature>
<evidence type="ECO:0000313" key="2">
    <source>
        <dbReference type="EMBL" id="SFI01632.1"/>
    </source>
</evidence>
<keyword evidence="1" id="KW-1133">Transmembrane helix</keyword>
<evidence type="ECO:0000313" key="3">
    <source>
        <dbReference type="Proteomes" id="UP000198649"/>
    </source>
</evidence>
<protein>
    <recommendedName>
        <fullName evidence="4">DUF4386 domain-containing protein</fullName>
    </recommendedName>
</protein>